<sequence>MTSQEKANVLGEHFASAHVNQLANENINLTNEVKNYVLEHLSSPNITAPPRITLRRIIPKTPAYMGLNLSLRGYRIVPKSNKKDKIRITQNKSVQTFMNLTRNNSPLRSKQHSPVIMDLIDCLNLKPKNGQETEDSTKTLRRHLVYKRPITLSSLSRARVGQRRSLLRHESDLEQEIKPDLISHHIESLSKLNIQKIEESTLCLSEIEQKIQHKKFICLGNKLNDTSLELEKIYVSQTNLSKQLKKESNERQNDEIKQIPFHKCKNIDSDISTIRAKIRKIPSTSRPSSSVSQTETIENSKFFAVGLSLKAWRAKYNCILKAKNEIQPRLSFTNLELKKKENSSKQKKNKYDSTESLNLSSEI</sequence>
<dbReference type="EMBL" id="UFQT01000499">
    <property type="protein sequence ID" value="SSX24787.1"/>
    <property type="molecule type" value="Genomic_DNA"/>
</dbReference>
<protein>
    <submittedName>
        <fullName evidence="2">CSON011425 protein</fullName>
    </submittedName>
</protein>
<gene>
    <name evidence="2" type="primary">CSON011425</name>
</gene>
<feature type="compositionally biased region" description="Polar residues" evidence="1">
    <location>
        <begin position="354"/>
        <end position="363"/>
    </location>
</feature>
<evidence type="ECO:0000256" key="1">
    <source>
        <dbReference type="SAM" id="MobiDB-lite"/>
    </source>
</evidence>
<feature type="compositionally biased region" description="Basic and acidic residues" evidence="1">
    <location>
        <begin position="339"/>
        <end position="353"/>
    </location>
</feature>
<organism evidence="2">
    <name type="scientific">Culicoides sonorensis</name>
    <name type="common">Biting midge</name>
    <dbReference type="NCBI Taxonomy" id="179676"/>
    <lineage>
        <taxon>Eukaryota</taxon>
        <taxon>Metazoa</taxon>
        <taxon>Ecdysozoa</taxon>
        <taxon>Arthropoda</taxon>
        <taxon>Hexapoda</taxon>
        <taxon>Insecta</taxon>
        <taxon>Pterygota</taxon>
        <taxon>Neoptera</taxon>
        <taxon>Endopterygota</taxon>
        <taxon>Diptera</taxon>
        <taxon>Nematocera</taxon>
        <taxon>Chironomoidea</taxon>
        <taxon>Ceratopogonidae</taxon>
        <taxon>Ceratopogoninae</taxon>
        <taxon>Culicoides</taxon>
        <taxon>Monoculicoides</taxon>
    </lineage>
</organism>
<accession>A0A336M8V2</accession>
<evidence type="ECO:0000313" key="2">
    <source>
        <dbReference type="EMBL" id="SSX24787.1"/>
    </source>
</evidence>
<feature type="region of interest" description="Disordered" evidence="1">
    <location>
        <begin position="339"/>
        <end position="363"/>
    </location>
</feature>
<dbReference type="AlphaFoldDB" id="A0A336M8V2"/>
<proteinExistence type="predicted"/>
<name>A0A336M8V2_CULSO</name>
<reference evidence="2" key="1">
    <citation type="submission" date="2018-07" db="EMBL/GenBank/DDBJ databases">
        <authorList>
            <person name="Quirk P.G."/>
            <person name="Krulwich T.A."/>
        </authorList>
    </citation>
    <scope>NUCLEOTIDE SEQUENCE</scope>
</reference>
<dbReference type="VEuPathDB" id="VectorBase:CSON011425"/>